<feature type="signal peptide" evidence="2">
    <location>
        <begin position="1"/>
        <end position="20"/>
    </location>
</feature>
<reference evidence="4" key="1">
    <citation type="submission" date="2020-04" db="EMBL/GenBank/DDBJ databases">
        <title>Hybrid Assembly of Korean Phytophthora infestans isolates.</title>
        <authorList>
            <person name="Prokchorchik M."/>
            <person name="Lee Y."/>
            <person name="Seo J."/>
            <person name="Cho J.-H."/>
            <person name="Park Y.-E."/>
            <person name="Jang D.-C."/>
            <person name="Im J.-S."/>
            <person name="Choi J.-G."/>
            <person name="Park H.-J."/>
            <person name="Lee G.-B."/>
            <person name="Lee Y.-G."/>
            <person name="Hong S.-Y."/>
            <person name="Cho K."/>
            <person name="Sohn K.H."/>
        </authorList>
    </citation>
    <scope>NUCLEOTIDE SEQUENCE</scope>
    <source>
        <strain evidence="4">KR_1_A1</strain>
        <strain evidence="5">KR_2_A2</strain>
    </source>
</reference>
<evidence type="ECO:0000256" key="2">
    <source>
        <dbReference type="SAM" id="SignalP"/>
    </source>
</evidence>
<evidence type="ECO:0000259" key="3">
    <source>
        <dbReference type="Pfam" id="PF18488"/>
    </source>
</evidence>
<feature type="region of interest" description="Disordered" evidence="1">
    <location>
        <begin position="32"/>
        <end position="53"/>
    </location>
</feature>
<keyword evidence="6" id="KW-1185">Reference proteome</keyword>
<dbReference type="EMBL" id="WSZM01000422">
    <property type="protein sequence ID" value="KAF4033464.1"/>
    <property type="molecule type" value="Genomic_DNA"/>
</dbReference>
<dbReference type="Pfam" id="PF18488">
    <property type="entry name" value="WYL_3"/>
    <property type="match status" value="1"/>
</dbReference>
<evidence type="ECO:0000313" key="6">
    <source>
        <dbReference type="Proteomes" id="UP000602510"/>
    </source>
</evidence>
<gene>
    <name evidence="4" type="ORF">GN244_ATG14614</name>
    <name evidence="5" type="ORF">GN958_ATG07765</name>
</gene>
<evidence type="ECO:0000313" key="4">
    <source>
        <dbReference type="EMBL" id="KAF4033464.1"/>
    </source>
</evidence>
<organism evidence="4 6">
    <name type="scientific">Phytophthora infestans</name>
    <name type="common">Potato late blight agent</name>
    <name type="synonym">Botrytis infestans</name>
    <dbReference type="NCBI Taxonomy" id="4787"/>
    <lineage>
        <taxon>Eukaryota</taxon>
        <taxon>Sar</taxon>
        <taxon>Stramenopiles</taxon>
        <taxon>Oomycota</taxon>
        <taxon>Peronosporomycetes</taxon>
        <taxon>Peronosporales</taxon>
        <taxon>Peronosporaceae</taxon>
        <taxon>Phytophthora</taxon>
    </lineage>
</organism>
<dbReference type="AlphaFoldDB" id="A0A833SXE5"/>
<protein>
    <submittedName>
        <fullName evidence="4">WYL domain</fullName>
    </submittedName>
</protein>
<feature type="chain" id="PRO_5032694709" evidence="2">
    <location>
        <begin position="21"/>
        <end position="132"/>
    </location>
</feature>
<feature type="domain" description="PexRD2 WYL" evidence="3">
    <location>
        <begin position="58"/>
        <end position="120"/>
    </location>
</feature>
<dbReference type="Gene3D" id="1.10.10.2470">
    <property type="match status" value="1"/>
</dbReference>
<sequence length="132" mass="14877">MCISYALAVTVATLLVPSNALVSSKPAMLPPPEELSQRHLRSHDTPVLVDDYNADEERGLDNAKMKSMWKDGWSADSYAPKLDIADDIAHAETSAGALQQLMQTHKYEKYKTYLNYLITKNKKKKPNLVYYS</sequence>
<evidence type="ECO:0000256" key="1">
    <source>
        <dbReference type="SAM" id="MobiDB-lite"/>
    </source>
</evidence>
<comment type="caution">
    <text evidence="4">The sequence shown here is derived from an EMBL/GenBank/DDBJ whole genome shotgun (WGS) entry which is preliminary data.</text>
</comment>
<dbReference type="EMBL" id="JAACNO010001096">
    <property type="protein sequence ID" value="KAF4143036.1"/>
    <property type="molecule type" value="Genomic_DNA"/>
</dbReference>
<proteinExistence type="predicted"/>
<name>A0A833SXE5_PHYIN</name>
<dbReference type="InterPro" id="IPR040691">
    <property type="entry name" value="PexRD2_WYL"/>
</dbReference>
<evidence type="ECO:0000313" key="5">
    <source>
        <dbReference type="EMBL" id="KAF4143036.1"/>
    </source>
</evidence>
<dbReference type="Proteomes" id="UP000602510">
    <property type="component" value="Unassembled WGS sequence"/>
</dbReference>
<keyword evidence="2" id="KW-0732">Signal</keyword>
<accession>A0A833SXE5</accession>
<dbReference type="Proteomes" id="UP000704712">
    <property type="component" value="Unassembled WGS sequence"/>
</dbReference>